<keyword evidence="2" id="KW-0678">Repressor</keyword>
<dbReference type="GO" id="GO:0090071">
    <property type="term" value="P:negative regulation of ribosome biogenesis"/>
    <property type="evidence" value="ECO:0007669"/>
    <property type="project" value="UniProtKB-UniRule"/>
</dbReference>
<protein>
    <recommendedName>
        <fullName evidence="2">Ribosomal silencing factor RsfS</fullName>
    </recommendedName>
</protein>
<dbReference type="PANTHER" id="PTHR21043">
    <property type="entry name" value="IOJAP SUPERFAMILY ORTHOLOG"/>
    <property type="match status" value="1"/>
</dbReference>
<sequence length="145" mass="16245">MTESLRGNFPLTKNAVSKPKTDTEATSKNLALTIAEAALDRKAVEIVLLDVAEISYLSDYFVMMTGYSKVQVRAIADAIAGQVEIDWQRRPLRTEGKAEGTWVLQDYGDVIVHIMMPREREFYNLEAFWGHAERIPIPNSDNVGG</sequence>
<dbReference type="NCBIfam" id="TIGR00090">
    <property type="entry name" value="rsfS_iojap_ybeB"/>
    <property type="match status" value="1"/>
</dbReference>
<organism evidence="4 5">
    <name type="scientific">Dolichospermum compactum NIES-806</name>
    <dbReference type="NCBI Taxonomy" id="1973481"/>
    <lineage>
        <taxon>Bacteria</taxon>
        <taxon>Bacillati</taxon>
        <taxon>Cyanobacteriota</taxon>
        <taxon>Cyanophyceae</taxon>
        <taxon>Nostocales</taxon>
        <taxon>Aphanizomenonaceae</taxon>
        <taxon>Dolichospermum</taxon>
        <taxon>Dolichospermum compactum</taxon>
    </lineage>
</organism>
<dbReference type="GO" id="GO:0005737">
    <property type="term" value="C:cytoplasm"/>
    <property type="evidence" value="ECO:0007669"/>
    <property type="project" value="UniProtKB-SubCell"/>
</dbReference>
<reference evidence="4 5" key="1">
    <citation type="submission" date="2017-06" db="EMBL/GenBank/DDBJ databases">
        <title>Genome sequencing of cyanobaciteial culture collection at National Institute for Environmental Studies (NIES).</title>
        <authorList>
            <person name="Hirose Y."/>
            <person name="Shimura Y."/>
            <person name="Fujisawa T."/>
            <person name="Nakamura Y."/>
            <person name="Kawachi M."/>
        </authorList>
    </citation>
    <scope>NUCLEOTIDE SEQUENCE [LARGE SCALE GENOMIC DNA]</scope>
    <source>
        <strain evidence="4 5">NIES-806</strain>
    </source>
</reference>
<dbReference type="RefSeq" id="WP_039200636.1">
    <property type="nucleotide sequence ID" value="NZ_AP018316.1"/>
</dbReference>
<proteinExistence type="inferred from homology"/>
<keyword evidence="2" id="KW-0810">Translation regulation</keyword>
<dbReference type="HAMAP" id="MF_01477">
    <property type="entry name" value="Iojap_RsfS"/>
    <property type="match status" value="1"/>
</dbReference>
<dbReference type="Pfam" id="PF02410">
    <property type="entry name" value="RsfS"/>
    <property type="match status" value="1"/>
</dbReference>
<dbReference type="Proteomes" id="UP000218702">
    <property type="component" value="Chromosome"/>
</dbReference>
<evidence type="ECO:0000256" key="1">
    <source>
        <dbReference type="ARBA" id="ARBA00010574"/>
    </source>
</evidence>
<comment type="subunit">
    <text evidence="2">Interacts with ribosomal protein uL14 (rplN).</text>
</comment>
<dbReference type="GO" id="GO:0017148">
    <property type="term" value="P:negative regulation of translation"/>
    <property type="evidence" value="ECO:0007669"/>
    <property type="project" value="UniProtKB-UniRule"/>
</dbReference>
<dbReference type="AlphaFoldDB" id="A0A1Z4V359"/>
<dbReference type="OrthoDB" id="9793681at2"/>
<dbReference type="SUPFAM" id="SSF81301">
    <property type="entry name" value="Nucleotidyltransferase"/>
    <property type="match status" value="1"/>
</dbReference>
<keyword evidence="2" id="KW-0963">Cytoplasm</keyword>
<dbReference type="EMBL" id="AP018316">
    <property type="protein sequence ID" value="BAZ85961.1"/>
    <property type="molecule type" value="Genomic_DNA"/>
</dbReference>
<keyword evidence="5" id="KW-1185">Reference proteome</keyword>
<dbReference type="InterPro" id="IPR043519">
    <property type="entry name" value="NT_sf"/>
</dbReference>
<dbReference type="GO" id="GO:0042256">
    <property type="term" value="P:cytosolic ribosome assembly"/>
    <property type="evidence" value="ECO:0007669"/>
    <property type="project" value="UniProtKB-UniRule"/>
</dbReference>
<evidence type="ECO:0000313" key="5">
    <source>
        <dbReference type="Proteomes" id="UP000218702"/>
    </source>
</evidence>
<feature type="region of interest" description="Disordered" evidence="3">
    <location>
        <begin position="1"/>
        <end position="22"/>
    </location>
</feature>
<evidence type="ECO:0000313" key="4">
    <source>
        <dbReference type="EMBL" id="BAZ85961.1"/>
    </source>
</evidence>
<dbReference type="Gene3D" id="3.30.460.10">
    <property type="entry name" value="Beta Polymerase, domain 2"/>
    <property type="match status" value="1"/>
</dbReference>
<evidence type="ECO:0000256" key="3">
    <source>
        <dbReference type="SAM" id="MobiDB-lite"/>
    </source>
</evidence>
<dbReference type="InterPro" id="IPR004394">
    <property type="entry name" value="Iojap/RsfS/C7orf30"/>
</dbReference>
<comment type="subcellular location">
    <subcellularLocation>
        <location evidence="2">Cytoplasm</location>
    </subcellularLocation>
</comment>
<dbReference type="PANTHER" id="PTHR21043:SF0">
    <property type="entry name" value="MITOCHONDRIAL ASSEMBLY OF RIBOSOMAL LARGE SUBUNIT PROTEIN 1"/>
    <property type="match status" value="1"/>
</dbReference>
<gene>
    <name evidence="2" type="primary">rsfS</name>
    <name evidence="4" type="ORF">NIES806_21650</name>
</gene>
<comment type="similarity">
    <text evidence="1 2">Belongs to the Iojap/RsfS family.</text>
</comment>
<comment type="function">
    <text evidence="2">Functions as a ribosomal silencing factor. Interacts with ribosomal protein uL14 (rplN), blocking formation of intersubunit bridge B8. Prevents association of the 30S and 50S ribosomal subunits and the formation of functional ribosomes, thus repressing translation.</text>
</comment>
<dbReference type="KEGG" id="dcm:NIES806_21650"/>
<evidence type="ECO:0000256" key="2">
    <source>
        <dbReference type="HAMAP-Rule" id="MF_01477"/>
    </source>
</evidence>
<name>A0A1Z4V359_9CYAN</name>
<accession>A0A1Z4V359</accession>
<dbReference type="GO" id="GO:0043023">
    <property type="term" value="F:ribosomal large subunit binding"/>
    <property type="evidence" value="ECO:0007669"/>
    <property type="project" value="TreeGrafter"/>
</dbReference>